<dbReference type="InterPro" id="IPR002563">
    <property type="entry name" value="Flavin_Rdtase-like_dom"/>
</dbReference>
<evidence type="ECO:0000259" key="3">
    <source>
        <dbReference type="SMART" id="SM00903"/>
    </source>
</evidence>
<dbReference type="PANTHER" id="PTHR30466:SF1">
    <property type="entry name" value="FMN REDUCTASE (NADH) RUTF"/>
    <property type="match status" value="1"/>
</dbReference>
<dbReference type="OrthoDB" id="2015405at2759"/>
<dbReference type="SUPFAM" id="SSF50475">
    <property type="entry name" value="FMN-binding split barrel"/>
    <property type="match status" value="1"/>
</dbReference>
<gene>
    <name evidence="4" type="ORF">CVT25_010055</name>
</gene>
<organism evidence="4 5">
    <name type="scientific">Psilocybe cyanescens</name>
    <dbReference type="NCBI Taxonomy" id="93625"/>
    <lineage>
        <taxon>Eukaryota</taxon>
        <taxon>Fungi</taxon>
        <taxon>Dikarya</taxon>
        <taxon>Basidiomycota</taxon>
        <taxon>Agaricomycotina</taxon>
        <taxon>Agaricomycetes</taxon>
        <taxon>Agaricomycetidae</taxon>
        <taxon>Agaricales</taxon>
        <taxon>Agaricineae</taxon>
        <taxon>Strophariaceae</taxon>
        <taxon>Psilocybe</taxon>
    </lineage>
</organism>
<evidence type="ECO:0000256" key="1">
    <source>
        <dbReference type="ARBA" id="ARBA00023002"/>
    </source>
</evidence>
<dbReference type="EMBL" id="NHYD01002737">
    <property type="protein sequence ID" value="PPQ85281.1"/>
    <property type="molecule type" value="Genomic_DNA"/>
</dbReference>
<reference evidence="4 5" key="1">
    <citation type="journal article" date="2018" name="Evol. Lett.">
        <title>Horizontal gene cluster transfer increased hallucinogenic mushroom diversity.</title>
        <authorList>
            <person name="Reynolds H.T."/>
            <person name="Vijayakumar V."/>
            <person name="Gluck-Thaler E."/>
            <person name="Korotkin H.B."/>
            <person name="Matheny P.B."/>
            <person name="Slot J.C."/>
        </authorList>
    </citation>
    <scope>NUCLEOTIDE SEQUENCE [LARGE SCALE GENOMIC DNA]</scope>
    <source>
        <strain evidence="4 5">2631</strain>
    </source>
</reference>
<dbReference type="InterPro" id="IPR050268">
    <property type="entry name" value="NADH-dep_flavin_reductase"/>
</dbReference>
<evidence type="ECO:0000256" key="2">
    <source>
        <dbReference type="SAM" id="MobiDB-lite"/>
    </source>
</evidence>
<dbReference type="AlphaFoldDB" id="A0A409X3F5"/>
<evidence type="ECO:0000313" key="5">
    <source>
        <dbReference type="Proteomes" id="UP000283269"/>
    </source>
</evidence>
<name>A0A409X3F5_PSICY</name>
<dbReference type="Pfam" id="PF01613">
    <property type="entry name" value="Flavin_Reduct"/>
    <property type="match status" value="1"/>
</dbReference>
<proteinExistence type="predicted"/>
<sequence length="334" mass="36461">MSHAGLSLNICRRASLFSLLSKPRTRSLTLGAAARYEIYPGSGAPQRRRYATSESKTALKEVTVEQDANVVYQVEKRDSKKLKSDVRALLRDIAQPVAVVTSIFPPSKSSSYSEDNERDDDSSTTNSRDLMKPTVYHGATLSSFTSIAMDPYPLVAFALRIPSRMATALTSIASSDESGTQAHMVINLLSASQASTAVKFSRPDLYPTPFSGNSSSSGVPYTLSEDRLPVIDGAVGAISCRLVGKPLPLFDLDYLELGTETGTGMRPDQAMMPPLQKGEVASELFIARVLRVETVRCESEGEEVEVEVEDDSDCERPLPLVYHRRSYTSCHPKP</sequence>
<dbReference type="Gene3D" id="2.30.110.10">
    <property type="entry name" value="Electron Transport, Fmn-binding Protein, Chain A"/>
    <property type="match status" value="1"/>
</dbReference>
<keyword evidence="1" id="KW-0560">Oxidoreductase</keyword>
<dbReference type="Proteomes" id="UP000283269">
    <property type="component" value="Unassembled WGS sequence"/>
</dbReference>
<dbReference type="InParanoid" id="A0A409X3F5"/>
<dbReference type="GO" id="GO:0042602">
    <property type="term" value="F:riboflavin reductase (NADPH) activity"/>
    <property type="evidence" value="ECO:0007669"/>
    <property type="project" value="TreeGrafter"/>
</dbReference>
<dbReference type="GO" id="GO:0010181">
    <property type="term" value="F:FMN binding"/>
    <property type="evidence" value="ECO:0007669"/>
    <property type="project" value="InterPro"/>
</dbReference>
<dbReference type="PANTHER" id="PTHR30466">
    <property type="entry name" value="FLAVIN REDUCTASE"/>
    <property type="match status" value="1"/>
</dbReference>
<dbReference type="InterPro" id="IPR012349">
    <property type="entry name" value="Split_barrel_FMN-bd"/>
</dbReference>
<feature type="region of interest" description="Disordered" evidence="2">
    <location>
        <begin position="107"/>
        <end position="131"/>
    </location>
</feature>
<accession>A0A409X3F5</accession>
<dbReference type="STRING" id="93625.A0A409X3F5"/>
<protein>
    <recommendedName>
        <fullName evidence="3">Flavin reductase like domain-containing protein</fullName>
    </recommendedName>
</protein>
<keyword evidence="5" id="KW-1185">Reference proteome</keyword>
<comment type="caution">
    <text evidence="4">The sequence shown here is derived from an EMBL/GenBank/DDBJ whole genome shotgun (WGS) entry which is preliminary data.</text>
</comment>
<feature type="domain" description="Flavin reductase like" evidence="3">
    <location>
        <begin position="90"/>
        <end position="329"/>
    </location>
</feature>
<dbReference type="SMART" id="SM00903">
    <property type="entry name" value="Flavin_Reduct"/>
    <property type="match status" value="1"/>
</dbReference>
<evidence type="ECO:0000313" key="4">
    <source>
        <dbReference type="EMBL" id="PPQ85281.1"/>
    </source>
</evidence>